<evidence type="ECO:0000256" key="3">
    <source>
        <dbReference type="ARBA" id="ARBA00022467"/>
    </source>
</evidence>
<keyword evidence="4 7" id="KW-0963">Cytoplasm</keyword>
<dbReference type="EMBL" id="GHBR01000894">
    <property type="protein sequence ID" value="NDJ96333.1"/>
    <property type="molecule type" value="Transcribed_RNA"/>
</dbReference>
<dbReference type="InterPro" id="IPR043175">
    <property type="entry name" value="CAPZB_N"/>
</dbReference>
<dbReference type="PRINTS" id="PR00192">
    <property type="entry name" value="FACTINCAPB"/>
</dbReference>
<organism evidence="8">
    <name type="scientific">Myxobolus squamalis</name>
    <name type="common">Myxosporean</name>
    <dbReference type="NCBI Taxonomy" id="59785"/>
    <lineage>
        <taxon>Eukaryota</taxon>
        <taxon>Metazoa</taxon>
        <taxon>Cnidaria</taxon>
        <taxon>Myxozoa</taxon>
        <taxon>Myxosporea</taxon>
        <taxon>Bivalvulida</taxon>
        <taxon>Platysporina</taxon>
        <taxon>Myxobolidae</taxon>
        <taxon>Myxobolus</taxon>
    </lineage>
</organism>
<keyword evidence="6 7" id="KW-0206">Cytoskeleton</keyword>
<dbReference type="GO" id="GO:0005737">
    <property type="term" value="C:cytoplasm"/>
    <property type="evidence" value="ECO:0007669"/>
    <property type="project" value="InterPro"/>
</dbReference>
<protein>
    <recommendedName>
        <fullName evidence="7">F-actin-capping protein subunit beta</fullName>
    </recommendedName>
</protein>
<evidence type="ECO:0000313" key="8">
    <source>
        <dbReference type="EMBL" id="NDJ96333.1"/>
    </source>
</evidence>
<dbReference type="GO" id="GO:0051015">
    <property type="term" value="F:actin filament binding"/>
    <property type="evidence" value="ECO:0007669"/>
    <property type="project" value="TreeGrafter"/>
</dbReference>
<dbReference type="InterPro" id="IPR042276">
    <property type="entry name" value="CapZ_alpha/beta_2"/>
</dbReference>
<keyword evidence="3 7" id="KW-0117">Actin capping</keyword>
<comment type="function">
    <text evidence="7">F-actin-capping proteins bind in a Ca(2+)-independent manner to the fast growing ends of actin filaments (barbed end) thereby blocking the exchange of subunits at these ends. Unlike other capping proteins (such as gelsolin and severin), these proteins do not sever actin filaments.</text>
</comment>
<dbReference type="GO" id="GO:0010591">
    <property type="term" value="P:regulation of lamellipodium assembly"/>
    <property type="evidence" value="ECO:0007669"/>
    <property type="project" value="TreeGrafter"/>
</dbReference>
<dbReference type="PANTHER" id="PTHR10619">
    <property type="entry name" value="F-ACTIN-CAPPING PROTEIN SUBUNIT BETA"/>
    <property type="match status" value="1"/>
</dbReference>
<dbReference type="Gene3D" id="3.90.1150.210">
    <property type="entry name" value="F-actin capping protein, beta subunit"/>
    <property type="match status" value="1"/>
</dbReference>
<dbReference type="GO" id="GO:0051016">
    <property type="term" value="P:barbed-end actin filament capping"/>
    <property type="evidence" value="ECO:0007669"/>
    <property type="project" value="UniProtKB-UniRule"/>
</dbReference>
<dbReference type="GO" id="GO:0051490">
    <property type="term" value="P:negative regulation of filopodium assembly"/>
    <property type="evidence" value="ECO:0007669"/>
    <property type="project" value="TreeGrafter"/>
</dbReference>
<comment type="subunit">
    <text evidence="7">Heterodimer of an alpha and a beta subunit.</text>
</comment>
<keyword evidence="5 7" id="KW-0009">Actin-binding</keyword>
<evidence type="ECO:0000256" key="1">
    <source>
        <dbReference type="ARBA" id="ARBA00004245"/>
    </source>
</evidence>
<comment type="similarity">
    <text evidence="2 7">Belongs to the F-actin-capping protein beta subunit family.</text>
</comment>
<evidence type="ECO:0000256" key="5">
    <source>
        <dbReference type="ARBA" id="ARBA00023203"/>
    </source>
</evidence>
<dbReference type="GO" id="GO:0030036">
    <property type="term" value="P:actin cytoskeleton organization"/>
    <property type="evidence" value="ECO:0007669"/>
    <property type="project" value="InterPro"/>
</dbReference>
<evidence type="ECO:0000256" key="6">
    <source>
        <dbReference type="ARBA" id="ARBA00023212"/>
    </source>
</evidence>
<dbReference type="InterPro" id="IPR001698">
    <property type="entry name" value="CAPZB"/>
</dbReference>
<dbReference type="FunFam" id="1.20.58.570:FF:000001">
    <property type="entry name" value="F-actin-capping protein subunit beta"/>
    <property type="match status" value="1"/>
</dbReference>
<dbReference type="Gene3D" id="1.20.58.570">
    <property type="match status" value="1"/>
</dbReference>
<evidence type="ECO:0000256" key="7">
    <source>
        <dbReference type="RuleBase" id="RU365078"/>
    </source>
</evidence>
<dbReference type="GO" id="GO:0000902">
    <property type="term" value="P:cell morphogenesis"/>
    <property type="evidence" value="ECO:0007669"/>
    <property type="project" value="TreeGrafter"/>
</dbReference>
<evidence type="ECO:0000256" key="2">
    <source>
        <dbReference type="ARBA" id="ARBA00006039"/>
    </source>
</evidence>
<dbReference type="PROSITE" id="PS00231">
    <property type="entry name" value="F_ACTIN_CAPPING_BETA"/>
    <property type="match status" value="1"/>
</dbReference>
<dbReference type="Pfam" id="PF01115">
    <property type="entry name" value="F_actin_cap_B"/>
    <property type="match status" value="1"/>
</dbReference>
<dbReference type="SUPFAM" id="SSF90096">
    <property type="entry name" value="Subunits of heterodimeric actin filament capping protein Capz"/>
    <property type="match status" value="1"/>
</dbReference>
<accession>A0A6B2G6H2</accession>
<name>A0A6B2G6H2_MYXSQ</name>
<dbReference type="AlphaFoldDB" id="A0A6B2G6H2"/>
<evidence type="ECO:0000256" key="4">
    <source>
        <dbReference type="ARBA" id="ARBA00022490"/>
    </source>
</evidence>
<dbReference type="InterPro" id="IPR019771">
    <property type="entry name" value="F-actin_capping_bsu_CS"/>
</dbReference>
<reference evidence="8" key="1">
    <citation type="submission" date="2018-11" db="EMBL/GenBank/DDBJ databases">
        <title>Myxobolus squamalis genome and transcriptome.</title>
        <authorList>
            <person name="Yahalomi D."/>
            <person name="Atkinson S.D."/>
            <person name="Neuhof M."/>
            <person name="Chang E.S."/>
            <person name="Philippe H."/>
            <person name="Cartwright P."/>
            <person name="Bartholomew J.L."/>
            <person name="Huchon D."/>
        </authorList>
    </citation>
    <scope>NUCLEOTIDE SEQUENCE</scope>
    <source>
        <strain evidence="8">71B08</strain>
        <tissue evidence="8">Whole</tissue>
    </source>
</reference>
<sequence length="152" mass="17301">MNDNRILDCALDLMRRLPPQNLENNLSAVIDLVPPTLLQELLSTVDTSLKVATCKVTNLEYLVCDYNRDGDSFRSPWSNTYDPPDPEGAMPPEQLRKLEIKCNSAINQYRELYFEGGISSCYLWELENKSFAGVVLIKKGWFWHINGSRGSV</sequence>
<dbReference type="InterPro" id="IPR037282">
    <property type="entry name" value="CapZ_alpha/beta"/>
</dbReference>
<dbReference type="PANTHER" id="PTHR10619:SF0">
    <property type="entry name" value="F-ACTIN-CAPPING PROTEIN SUBUNIT BETA ISOFORMS 1 AND 2"/>
    <property type="match status" value="1"/>
</dbReference>
<proteinExistence type="inferred from homology"/>
<comment type="subcellular location">
    <subcellularLocation>
        <location evidence="1 7">Cytoplasm</location>
        <location evidence="1 7">Cytoskeleton</location>
    </subcellularLocation>
</comment>
<dbReference type="GO" id="GO:0008290">
    <property type="term" value="C:F-actin capping protein complex"/>
    <property type="evidence" value="ECO:0007669"/>
    <property type="project" value="UniProtKB-UniRule"/>
</dbReference>